<dbReference type="InterPro" id="IPR050092">
    <property type="entry name" value="RNase_H"/>
</dbReference>
<keyword evidence="11" id="KW-0460">Magnesium</keyword>
<dbReference type="InterPro" id="IPR037056">
    <property type="entry name" value="RNase_H1_N_sf"/>
</dbReference>
<evidence type="ECO:0000256" key="1">
    <source>
        <dbReference type="ARBA" id="ARBA00000077"/>
    </source>
</evidence>
<dbReference type="FunFam" id="3.40.970.10:FF:000002">
    <property type="entry name" value="Ribonuclease H"/>
    <property type="match status" value="1"/>
</dbReference>
<evidence type="ECO:0000256" key="3">
    <source>
        <dbReference type="ARBA" id="ARBA00004065"/>
    </source>
</evidence>
<dbReference type="InterPro" id="IPR012337">
    <property type="entry name" value="RNaseH-like_sf"/>
</dbReference>
<dbReference type="CDD" id="cd09280">
    <property type="entry name" value="RNase_HI_eukaryote_like"/>
    <property type="match status" value="1"/>
</dbReference>
<comment type="similarity">
    <text evidence="4">Belongs to the RNase H family.</text>
</comment>
<accession>A0A9P7KKA2</accession>
<evidence type="ECO:0000256" key="9">
    <source>
        <dbReference type="ARBA" id="ARBA00022759"/>
    </source>
</evidence>
<dbReference type="GO" id="GO:0003676">
    <property type="term" value="F:nucleic acid binding"/>
    <property type="evidence" value="ECO:0007669"/>
    <property type="project" value="InterPro"/>
</dbReference>
<keyword evidence="9" id="KW-0255">Endonuclease</keyword>
<dbReference type="EC" id="3.1.26.4" evidence="5"/>
<dbReference type="PANTHER" id="PTHR10642:SF26">
    <property type="entry name" value="RIBONUCLEASE H1"/>
    <property type="match status" value="1"/>
</dbReference>
<evidence type="ECO:0000256" key="10">
    <source>
        <dbReference type="ARBA" id="ARBA00022801"/>
    </source>
</evidence>
<proteinExistence type="inferred from homology"/>
<dbReference type="Proteomes" id="UP000717328">
    <property type="component" value="Unassembled WGS sequence"/>
</dbReference>
<dbReference type="Pfam" id="PF01693">
    <property type="entry name" value="Cauli_VI"/>
    <property type="match status" value="1"/>
</dbReference>
<dbReference type="Pfam" id="PF00075">
    <property type="entry name" value="RNase_H"/>
    <property type="match status" value="1"/>
</dbReference>
<dbReference type="InterPro" id="IPR011320">
    <property type="entry name" value="RNase_H1_N"/>
</dbReference>
<dbReference type="OrthoDB" id="245563at2759"/>
<dbReference type="AlphaFoldDB" id="A0A9P7KKA2"/>
<evidence type="ECO:0000256" key="6">
    <source>
        <dbReference type="ARBA" id="ARBA00017721"/>
    </source>
</evidence>
<evidence type="ECO:0000256" key="11">
    <source>
        <dbReference type="ARBA" id="ARBA00022842"/>
    </source>
</evidence>
<dbReference type="EMBL" id="JABCKI010000087">
    <property type="protein sequence ID" value="KAG5652919.1"/>
    <property type="molecule type" value="Genomic_DNA"/>
</dbReference>
<dbReference type="Gene3D" id="3.30.420.10">
    <property type="entry name" value="Ribonuclease H-like superfamily/Ribonuclease H"/>
    <property type="match status" value="1"/>
</dbReference>
<evidence type="ECO:0000313" key="14">
    <source>
        <dbReference type="Proteomes" id="UP000717328"/>
    </source>
</evidence>
<dbReference type="InterPro" id="IPR002156">
    <property type="entry name" value="RNaseH_domain"/>
</dbReference>
<dbReference type="InterPro" id="IPR036397">
    <property type="entry name" value="RNaseH_sf"/>
</dbReference>
<dbReference type="GO" id="GO:0046872">
    <property type="term" value="F:metal ion binding"/>
    <property type="evidence" value="ECO:0007669"/>
    <property type="project" value="UniProtKB-KW"/>
</dbReference>
<evidence type="ECO:0000313" key="13">
    <source>
        <dbReference type="EMBL" id="KAG5652919.1"/>
    </source>
</evidence>
<evidence type="ECO:0000256" key="7">
    <source>
        <dbReference type="ARBA" id="ARBA00022722"/>
    </source>
</evidence>
<dbReference type="PANTHER" id="PTHR10642">
    <property type="entry name" value="RIBONUCLEASE H1"/>
    <property type="match status" value="1"/>
</dbReference>
<feature type="domain" description="RNase H type-1" evidence="12">
    <location>
        <begin position="89"/>
        <end position="244"/>
    </location>
</feature>
<sequence length="301" mass="32906">MPKPKAQKFYAVKDGRETGVFMTWDECDARTKGYPGAEFKSFTNAAEAESFVSGSTYIVPPASTSKVFSSSLSTSDKEGKNRAMQEDVLDECDVVYTDGACKGNGRSGNIAERCPGDQTNNRAELIVGRLSYEHWKRLLKVISPFSSKLTLNIASIVHCLLFLLELGSTLAPLGLNDWLPNWSKNNFKNAEGDPVKNLSVIQYLDTLLQVRRQFGQSVSLQYVKGHSNDTGNDGADAQANLGALLAATPERDWASAVRDAKKQAEEDLRKGGEKPIEAPLQIVSDGIAPRRLAHIVHTESV</sequence>
<dbReference type="GO" id="GO:0043137">
    <property type="term" value="P:DNA replication, removal of RNA primer"/>
    <property type="evidence" value="ECO:0007669"/>
    <property type="project" value="TreeGrafter"/>
</dbReference>
<comment type="caution">
    <text evidence="13">The sequence shown here is derived from an EMBL/GenBank/DDBJ whole genome shotgun (WGS) entry which is preliminary data.</text>
</comment>
<dbReference type="GO" id="GO:0004523">
    <property type="term" value="F:RNA-DNA hybrid ribonuclease activity"/>
    <property type="evidence" value="ECO:0007669"/>
    <property type="project" value="UniProtKB-EC"/>
</dbReference>
<evidence type="ECO:0000256" key="4">
    <source>
        <dbReference type="ARBA" id="ARBA00005300"/>
    </source>
</evidence>
<keyword evidence="8" id="KW-0479">Metal-binding</keyword>
<comment type="catalytic activity">
    <reaction evidence="1">
        <text>Endonucleolytic cleavage to 5'-phosphomonoester.</text>
        <dbReference type="EC" id="3.1.26.4"/>
    </reaction>
</comment>
<evidence type="ECO:0000256" key="5">
    <source>
        <dbReference type="ARBA" id="ARBA00012180"/>
    </source>
</evidence>
<dbReference type="Gene3D" id="3.40.970.10">
    <property type="entry name" value="Ribonuclease H1, N-terminal domain"/>
    <property type="match status" value="1"/>
</dbReference>
<evidence type="ECO:0000256" key="8">
    <source>
        <dbReference type="ARBA" id="ARBA00022723"/>
    </source>
</evidence>
<dbReference type="SUPFAM" id="SSF55658">
    <property type="entry name" value="L9 N-domain-like"/>
    <property type="match status" value="1"/>
</dbReference>
<name>A0A9P7KKA2_9AGAR</name>
<dbReference type="InterPro" id="IPR009027">
    <property type="entry name" value="Ribosomal_bL9/RNase_H1_N"/>
</dbReference>
<comment type="cofactor">
    <cofactor evidence="2">
        <name>Mg(2+)</name>
        <dbReference type="ChEBI" id="CHEBI:18420"/>
    </cofactor>
</comment>
<evidence type="ECO:0000256" key="2">
    <source>
        <dbReference type="ARBA" id="ARBA00001946"/>
    </source>
</evidence>
<gene>
    <name evidence="13" type="ORF">H0H81_003062</name>
</gene>
<evidence type="ECO:0000259" key="12">
    <source>
        <dbReference type="PROSITE" id="PS50879"/>
    </source>
</evidence>
<protein>
    <recommendedName>
        <fullName evidence="6">Ribonuclease H</fullName>
        <ecNumber evidence="5">3.1.26.4</ecNumber>
    </recommendedName>
</protein>
<dbReference type="PROSITE" id="PS50879">
    <property type="entry name" value="RNASE_H_1"/>
    <property type="match status" value="1"/>
</dbReference>
<keyword evidence="7" id="KW-0540">Nuclease</keyword>
<reference evidence="13" key="1">
    <citation type="submission" date="2021-02" db="EMBL/GenBank/DDBJ databases">
        <authorList>
            <person name="Nieuwenhuis M."/>
            <person name="Van De Peppel L.J.J."/>
        </authorList>
    </citation>
    <scope>NUCLEOTIDE SEQUENCE</scope>
    <source>
        <strain evidence="13">D49</strain>
    </source>
</reference>
<dbReference type="SUPFAM" id="SSF53098">
    <property type="entry name" value="Ribonuclease H-like"/>
    <property type="match status" value="1"/>
</dbReference>
<comment type="function">
    <text evidence="3">Endonuclease that specifically degrades the RNA of RNA-DNA hybrids.</text>
</comment>
<organism evidence="13 14">
    <name type="scientific">Sphagnurus paluster</name>
    <dbReference type="NCBI Taxonomy" id="117069"/>
    <lineage>
        <taxon>Eukaryota</taxon>
        <taxon>Fungi</taxon>
        <taxon>Dikarya</taxon>
        <taxon>Basidiomycota</taxon>
        <taxon>Agaricomycotina</taxon>
        <taxon>Agaricomycetes</taxon>
        <taxon>Agaricomycetidae</taxon>
        <taxon>Agaricales</taxon>
        <taxon>Tricholomatineae</taxon>
        <taxon>Lyophyllaceae</taxon>
        <taxon>Sphagnurus</taxon>
    </lineage>
</organism>
<reference evidence="13" key="2">
    <citation type="submission" date="2021-10" db="EMBL/GenBank/DDBJ databases">
        <title>Phylogenomics reveals ancestral predisposition of the termite-cultivated fungus Termitomyces towards a domesticated lifestyle.</title>
        <authorList>
            <person name="Auxier B."/>
            <person name="Grum-Grzhimaylo A."/>
            <person name="Cardenas M.E."/>
            <person name="Lodge J.D."/>
            <person name="Laessoe T."/>
            <person name="Pedersen O."/>
            <person name="Smith M.E."/>
            <person name="Kuyper T.W."/>
            <person name="Franco-Molano E.A."/>
            <person name="Baroni T.J."/>
            <person name="Aanen D.K."/>
        </authorList>
    </citation>
    <scope>NUCLEOTIDE SEQUENCE</scope>
    <source>
        <strain evidence="13">D49</strain>
    </source>
</reference>
<keyword evidence="10" id="KW-0378">Hydrolase</keyword>
<keyword evidence="14" id="KW-1185">Reference proteome</keyword>